<name>F4N9R6_9CAUD</name>
<sequence length="63" mass="6765">MNGLDVAMIMLSVEKAAVEAALTAQPVKQPQTHDAHGFPEPGHIINSRWLKAIRAAGYQVVGE</sequence>
<keyword evidence="2" id="KW-1185">Reference proteome</keyword>
<protein>
    <submittedName>
        <fullName evidence="1">Uncharacterized protein</fullName>
    </submittedName>
</protein>
<dbReference type="Proteomes" id="UP000008465">
    <property type="component" value="Segment"/>
</dbReference>
<accession>F4N9R6</accession>
<dbReference type="EMBL" id="FR751545">
    <property type="protein sequence ID" value="CBY88544.1"/>
    <property type="molecule type" value="Genomic_DNA"/>
</dbReference>
<proteinExistence type="predicted"/>
<organism evidence="1 2">
    <name type="scientific">Pantoea phage LIMEzero</name>
    <dbReference type="NCBI Taxonomy" id="943335"/>
    <lineage>
        <taxon>Viruses</taxon>
        <taxon>Duplodnaviria</taxon>
        <taxon>Heunggongvirae</taxon>
        <taxon>Uroviricota</taxon>
        <taxon>Caudoviricetes</taxon>
        <taxon>Autographivirales</taxon>
        <taxon>Autoscriptoviridae</taxon>
        <taxon>Stentvirinae</taxon>
        <taxon>Waewaevirus</taxon>
        <taxon>Waewaevirus limezero</taxon>
    </lineage>
</organism>
<dbReference type="GeneID" id="10894593"/>
<evidence type="ECO:0000313" key="2">
    <source>
        <dbReference type="Proteomes" id="UP000008465"/>
    </source>
</evidence>
<dbReference type="RefSeq" id="YP_004539086.1">
    <property type="nucleotide sequence ID" value="NC_015585.1"/>
</dbReference>
<dbReference type="KEGG" id="vg:10894593"/>
<evidence type="ECO:0000313" key="1">
    <source>
        <dbReference type="EMBL" id="CBY88544.1"/>
    </source>
</evidence>
<reference evidence="2" key="1">
    <citation type="journal article" date="2011" name="Appl. Environ. Microbiol.">
        <title>Bacteriophages LIMElight and LIMEzero of Pantoea agglomerans, belonging to the "phiKMV-like viruses".</title>
        <authorList>
            <person name="Adriaenssens E.M."/>
            <person name="Ceyssens P.J."/>
            <person name="Dunon V."/>
            <person name="Ackermann H.W."/>
            <person name="Van Vaerenbergh J."/>
            <person name="Maes M."/>
            <person name="De Proft M."/>
            <person name="Lavigne R."/>
        </authorList>
    </citation>
    <scope>NUCLEOTIDE SEQUENCE [LARGE SCALE GENOMIC DNA]</scope>
</reference>